<feature type="domain" description="NodB homology" evidence="2">
    <location>
        <begin position="64"/>
        <end position="253"/>
    </location>
</feature>
<comment type="caution">
    <text evidence="3">The sequence shown here is derived from an EMBL/GenBank/DDBJ whole genome shotgun (WGS) entry which is preliminary data.</text>
</comment>
<evidence type="ECO:0000256" key="1">
    <source>
        <dbReference type="SAM" id="MobiDB-lite"/>
    </source>
</evidence>
<dbReference type="InterPro" id="IPR011330">
    <property type="entry name" value="Glyco_hydro/deAcase_b/a-brl"/>
</dbReference>
<evidence type="ECO:0000259" key="2">
    <source>
        <dbReference type="PROSITE" id="PS51677"/>
    </source>
</evidence>
<dbReference type="PANTHER" id="PTHR10587">
    <property type="entry name" value="GLYCOSYL TRANSFERASE-RELATED"/>
    <property type="match status" value="1"/>
</dbReference>
<feature type="compositionally biased region" description="Basic and acidic residues" evidence="1">
    <location>
        <begin position="1"/>
        <end position="47"/>
    </location>
</feature>
<dbReference type="Pfam" id="PF01522">
    <property type="entry name" value="Polysacc_deac_1"/>
    <property type="match status" value="1"/>
</dbReference>
<evidence type="ECO:0000313" key="4">
    <source>
        <dbReference type="Proteomes" id="UP000260793"/>
    </source>
</evidence>
<dbReference type="InterPro" id="IPR050248">
    <property type="entry name" value="Polysacc_deacetylase_ArnD"/>
</dbReference>
<dbReference type="PROSITE" id="PS51677">
    <property type="entry name" value="NODB"/>
    <property type="match status" value="1"/>
</dbReference>
<accession>A0A3E4LKZ2</accession>
<dbReference type="Proteomes" id="UP000260793">
    <property type="component" value="Unassembled WGS sequence"/>
</dbReference>
<protein>
    <submittedName>
        <fullName evidence="3">Polysaccharide deacetylase</fullName>
    </submittedName>
</protein>
<gene>
    <name evidence="3" type="ORF">DXD17_11660</name>
</gene>
<reference evidence="3 4" key="1">
    <citation type="submission" date="2018-08" db="EMBL/GenBank/DDBJ databases">
        <title>A genome reference for cultivated species of the human gut microbiota.</title>
        <authorList>
            <person name="Zou Y."/>
            <person name="Xue W."/>
            <person name="Luo G."/>
        </authorList>
    </citation>
    <scope>NUCLEOTIDE SEQUENCE [LARGE SCALE GENOMIC DNA]</scope>
    <source>
        <strain evidence="3 4">TF11-7</strain>
    </source>
</reference>
<dbReference type="EMBL" id="QSQN01000034">
    <property type="protein sequence ID" value="RGK37762.1"/>
    <property type="molecule type" value="Genomic_DNA"/>
</dbReference>
<dbReference type="CDD" id="cd10944">
    <property type="entry name" value="CE4_SmPgdA_like"/>
    <property type="match status" value="1"/>
</dbReference>
<dbReference type="InterPro" id="IPR002509">
    <property type="entry name" value="NODB_dom"/>
</dbReference>
<dbReference type="SUPFAM" id="SSF88713">
    <property type="entry name" value="Glycoside hydrolase/deacetylase"/>
    <property type="match status" value="1"/>
</dbReference>
<evidence type="ECO:0000313" key="3">
    <source>
        <dbReference type="EMBL" id="RGK37762.1"/>
    </source>
</evidence>
<sequence length="268" mass="30245">MGVNAREARREARKAEAVKEAEAEKKKAEKEEKKKEKEAEEQRKKELSVQPGVAVGTTEASDEKTVYLTFDDGPSENTQKVLDILDQYDAKATFFITGQKPEYRPMIKKAYDAGHTIGLHSFCHDYEIVYSSEEAYLKDLEEVGEIAKEQIGFVPCFIRFPGGSSNTVSRNYTEGIMSVLVPKVLELGYQYYDWNVSSGDGGTATTEEIIAQSETDKYHQVMLLFHDAATKETTIEALPTVLEYYKNLGYSFKAIDRESLVVHHQVNN</sequence>
<dbReference type="GO" id="GO:0005975">
    <property type="term" value="P:carbohydrate metabolic process"/>
    <property type="evidence" value="ECO:0007669"/>
    <property type="project" value="InterPro"/>
</dbReference>
<feature type="region of interest" description="Disordered" evidence="1">
    <location>
        <begin position="1"/>
        <end position="55"/>
    </location>
</feature>
<dbReference type="GO" id="GO:0016810">
    <property type="term" value="F:hydrolase activity, acting on carbon-nitrogen (but not peptide) bonds"/>
    <property type="evidence" value="ECO:0007669"/>
    <property type="project" value="InterPro"/>
</dbReference>
<dbReference type="PANTHER" id="PTHR10587:SF125">
    <property type="entry name" value="POLYSACCHARIDE DEACETYLASE YHEN-RELATED"/>
    <property type="match status" value="1"/>
</dbReference>
<dbReference type="AlphaFoldDB" id="A0A3E4LKZ2"/>
<proteinExistence type="predicted"/>
<organism evidence="3 4">
    <name type="scientific">[Ruminococcus] lactaris</name>
    <dbReference type="NCBI Taxonomy" id="46228"/>
    <lineage>
        <taxon>Bacteria</taxon>
        <taxon>Bacillati</taxon>
        <taxon>Bacillota</taxon>
        <taxon>Clostridia</taxon>
        <taxon>Lachnospirales</taxon>
        <taxon>Lachnospiraceae</taxon>
        <taxon>Mediterraneibacter</taxon>
    </lineage>
</organism>
<dbReference type="Gene3D" id="3.20.20.370">
    <property type="entry name" value="Glycoside hydrolase/deacetylase"/>
    <property type="match status" value="1"/>
</dbReference>
<name>A0A3E4LKZ2_9FIRM</name>